<dbReference type="Proteomes" id="UP000243350">
    <property type="component" value="Unassembled WGS sequence"/>
</dbReference>
<feature type="domain" description="Glycosyl transferase family 1" evidence="1">
    <location>
        <begin position="321"/>
        <end position="462"/>
    </location>
</feature>
<dbReference type="SUPFAM" id="SSF53756">
    <property type="entry name" value="UDP-Glycosyltransferase/glycogen phosphorylase"/>
    <property type="match status" value="1"/>
</dbReference>
<evidence type="ECO:0000313" key="3">
    <source>
        <dbReference type="EMBL" id="PTF16123.1"/>
    </source>
</evidence>
<reference evidence="3 4" key="1">
    <citation type="journal article" date="2016" name="Front. Microbiol.">
        <title>Comprehensive Phylogenetic Analysis of Bovine Non-aureus Staphylococci Species Based on Whole-Genome Sequencing.</title>
        <authorList>
            <person name="Naushad S."/>
            <person name="Barkema H.W."/>
            <person name="Luby C."/>
            <person name="Condas L.A."/>
            <person name="Nobrega D.B."/>
            <person name="Carson D.A."/>
            <person name="De Buck J."/>
        </authorList>
    </citation>
    <scope>NUCLEOTIDE SEQUENCE [LARGE SCALE GENOMIC DNA]</scope>
    <source>
        <strain evidence="3 4">SNUC 4143</strain>
    </source>
</reference>
<dbReference type="Pfam" id="PF00534">
    <property type="entry name" value="Glycos_transf_1"/>
    <property type="match status" value="1"/>
</dbReference>
<dbReference type="Gene3D" id="3.40.50.2000">
    <property type="entry name" value="Glycogen Phosphorylase B"/>
    <property type="match status" value="2"/>
</dbReference>
<proteinExistence type="predicted"/>
<evidence type="ECO:0000313" key="4">
    <source>
        <dbReference type="Proteomes" id="UP000243350"/>
    </source>
</evidence>
<dbReference type="InterPro" id="IPR015397">
    <property type="entry name" value="Glyco_trans_A_1"/>
</dbReference>
<organism evidence="3 4">
    <name type="scientific">Staphylococcus devriesei</name>
    <dbReference type="NCBI Taxonomy" id="586733"/>
    <lineage>
        <taxon>Bacteria</taxon>
        <taxon>Bacillati</taxon>
        <taxon>Bacillota</taxon>
        <taxon>Bacilli</taxon>
        <taxon>Bacillales</taxon>
        <taxon>Staphylococcaceae</taxon>
        <taxon>Staphylococcus</taxon>
    </lineage>
</organism>
<dbReference type="InterPro" id="IPR001296">
    <property type="entry name" value="Glyco_trans_1"/>
</dbReference>
<dbReference type="Pfam" id="PF09318">
    <property type="entry name" value="Glyco_trans_A_1"/>
    <property type="match status" value="1"/>
</dbReference>
<sequence length="496" mass="58021">MLYTITSTLPPVHGGRTKALLYRIKFLEEKLNEPSTILTTNYNANYKNVYKIFRRKGFITDNLKLDNMYDWLANYKLLEEPTTPSFVDKVAIKSKIKVLGLKAERHGDDVSYYKAKTRVMFTKYYKDSDVIKYEDTIIKETSNISKRKEYTLNGKLHKITYYDEKTTFKFKEEYYDRKGKMYLNKSFNNNEDNKLIEINYFKKKNKIINFKNEKALFTYYYNQVLKDGSIVFNDARLLDRSLIECKNNIKRILVFHSNHFITDKIRKSYQLALEKNEAIDKYIVLTDYQKNDIQSQFAINDDKIDVIPHFLDIVKAKTRENVQDQFCFIGRIAKEKQIDHIIRAFDIYLKKGYTSKLLIYGNDKDGSLKKLKKLVAKLNIKDNVKFKGHTDQPEKVFDTVKASLLTSQYEGFALTVMESINTGCPVVSYNMRYGPSELITNGENGILVEKDNIESFANGIEMARNTDFKDVKLSTKFDTKKALENYQALLDDITNT</sequence>
<dbReference type="GO" id="GO:0016757">
    <property type="term" value="F:glycosyltransferase activity"/>
    <property type="evidence" value="ECO:0007669"/>
    <property type="project" value="InterPro"/>
</dbReference>
<dbReference type="PANTHER" id="PTHR12526:SF630">
    <property type="entry name" value="GLYCOSYLTRANSFERASE"/>
    <property type="match status" value="1"/>
</dbReference>
<evidence type="ECO:0000259" key="2">
    <source>
        <dbReference type="Pfam" id="PF09318"/>
    </source>
</evidence>
<comment type="caution">
    <text evidence="3">The sequence shown here is derived from an EMBL/GenBank/DDBJ whole genome shotgun (WGS) entry which is preliminary data.</text>
</comment>
<dbReference type="PANTHER" id="PTHR12526">
    <property type="entry name" value="GLYCOSYLTRANSFERASE"/>
    <property type="match status" value="1"/>
</dbReference>
<protein>
    <submittedName>
        <fullName evidence="3">Poly(Glycerol-phosphate) alpha-glucosyltransferase</fullName>
    </submittedName>
</protein>
<dbReference type="EMBL" id="PYZH01000015">
    <property type="protein sequence ID" value="PTF16123.1"/>
    <property type="molecule type" value="Genomic_DNA"/>
</dbReference>
<dbReference type="AlphaFoldDB" id="A0A2T4L2T4"/>
<feature type="domain" description="Glycosyl transferase 1" evidence="2">
    <location>
        <begin position="3"/>
        <end position="198"/>
    </location>
</feature>
<dbReference type="RefSeq" id="WP_107520017.1">
    <property type="nucleotide sequence ID" value="NZ_CP130489.1"/>
</dbReference>
<accession>A0A2T4L2T4</accession>
<gene>
    <name evidence="3" type="ORF">BUY48_03980</name>
</gene>
<name>A0A2T4L2T4_9STAP</name>
<evidence type="ECO:0000259" key="1">
    <source>
        <dbReference type="Pfam" id="PF00534"/>
    </source>
</evidence>
<keyword evidence="3" id="KW-0808">Transferase</keyword>